<keyword evidence="2" id="KW-1185">Reference proteome</keyword>
<sequence length="177" mass="19171">MSDTSITALADIAERAIRGVFAGSVADLAALVHPAAINREAMAEPPPTRGTGPAAFHATGEWLRAAFSDLVWATEQEVVQDDLVVTYGTMSGRQTGDFVVWTPEGAVERAFAPTGRTFTVRQAHFQRIVDGLVTEHWAVRDDQGMAVQLGWLPPSPGYLLRCHRATKRARRESVSGS</sequence>
<dbReference type="Pfam" id="PF07366">
    <property type="entry name" value="SnoaL"/>
    <property type="match status" value="1"/>
</dbReference>
<proteinExistence type="predicted"/>
<evidence type="ECO:0000313" key="1">
    <source>
        <dbReference type="EMBL" id="MFF0546498.1"/>
    </source>
</evidence>
<protein>
    <submittedName>
        <fullName evidence="1">Ester cyclase</fullName>
    </submittedName>
</protein>
<evidence type="ECO:0000313" key="2">
    <source>
        <dbReference type="Proteomes" id="UP001601444"/>
    </source>
</evidence>
<comment type="caution">
    <text evidence="1">The sequence shown here is derived from an EMBL/GenBank/DDBJ whole genome shotgun (WGS) entry which is preliminary data.</text>
</comment>
<dbReference type="Gene3D" id="3.10.450.50">
    <property type="match status" value="1"/>
</dbReference>
<organism evidence="1 2">
    <name type="scientific">Nocardia thailandica</name>
    <dbReference type="NCBI Taxonomy" id="257275"/>
    <lineage>
        <taxon>Bacteria</taxon>
        <taxon>Bacillati</taxon>
        <taxon>Actinomycetota</taxon>
        <taxon>Actinomycetes</taxon>
        <taxon>Mycobacteriales</taxon>
        <taxon>Nocardiaceae</taxon>
        <taxon>Nocardia</taxon>
    </lineage>
</organism>
<dbReference type="Proteomes" id="UP001601444">
    <property type="component" value="Unassembled WGS sequence"/>
</dbReference>
<dbReference type="SUPFAM" id="SSF54427">
    <property type="entry name" value="NTF2-like"/>
    <property type="match status" value="1"/>
</dbReference>
<gene>
    <name evidence="1" type="ORF">ACFYTF_27045</name>
</gene>
<dbReference type="InterPro" id="IPR009959">
    <property type="entry name" value="Cyclase_SnoaL-like"/>
</dbReference>
<accession>A0ABW6PVN1</accession>
<dbReference type="EMBL" id="JBIAMX010000021">
    <property type="protein sequence ID" value="MFF0546498.1"/>
    <property type="molecule type" value="Genomic_DNA"/>
</dbReference>
<name>A0ABW6PVN1_9NOCA</name>
<dbReference type="RefSeq" id="WP_387702840.1">
    <property type="nucleotide sequence ID" value="NZ_JBIAMX010000021.1"/>
</dbReference>
<dbReference type="InterPro" id="IPR032710">
    <property type="entry name" value="NTF2-like_dom_sf"/>
</dbReference>
<reference evidence="1 2" key="1">
    <citation type="submission" date="2024-10" db="EMBL/GenBank/DDBJ databases">
        <title>The Natural Products Discovery Center: Release of the First 8490 Sequenced Strains for Exploring Actinobacteria Biosynthetic Diversity.</title>
        <authorList>
            <person name="Kalkreuter E."/>
            <person name="Kautsar S.A."/>
            <person name="Yang D."/>
            <person name="Bader C.D."/>
            <person name="Teijaro C.N."/>
            <person name="Fluegel L."/>
            <person name="Davis C.M."/>
            <person name="Simpson J.R."/>
            <person name="Lauterbach L."/>
            <person name="Steele A.D."/>
            <person name="Gui C."/>
            <person name="Meng S."/>
            <person name="Li G."/>
            <person name="Viehrig K."/>
            <person name="Ye F."/>
            <person name="Su P."/>
            <person name="Kiefer A.F."/>
            <person name="Nichols A."/>
            <person name="Cepeda A.J."/>
            <person name="Yan W."/>
            <person name="Fan B."/>
            <person name="Jiang Y."/>
            <person name="Adhikari A."/>
            <person name="Zheng C.-J."/>
            <person name="Schuster L."/>
            <person name="Cowan T.M."/>
            <person name="Smanski M.J."/>
            <person name="Chevrette M.G."/>
            <person name="De Carvalho L.P.S."/>
            <person name="Shen B."/>
        </authorList>
    </citation>
    <scope>NUCLEOTIDE SEQUENCE [LARGE SCALE GENOMIC DNA]</scope>
    <source>
        <strain evidence="1 2">NPDC004045</strain>
    </source>
</reference>